<dbReference type="EMBL" id="KI911147">
    <property type="protein sequence ID" value="ETS01782.1"/>
    <property type="molecule type" value="Genomic_DNA"/>
</dbReference>
<protein>
    <submittedName>
        <fullName evidence="1">Uncharacterized protein</fullName>
    </submittedName>
</protein>
<gene>
    <name evidence="1" type="ORF">M419DRAFT_8747</name>
</gene>
<evidence type="ECO:0000313" key="2">
    <source>
        <dbReference type="Proteomes" id="UP000024376"/>
    </source>
</evidence>
<sequence>MALVTTSVDLGGRHILWHQSPFTVHLGVVAVAALEDDWQQQQQQQQQER</sequence>
<dbReference type="Proteomes" id="UP000024376">
    <property type="component" value="Unassembled WGS sequence"/>
</dbReference>
<proteinExistence type="predicted"/>
<evidence type="ECO:0000313" key="1">
    <source>
        <dbReference type="EMBL" id="ETS01782.1"/>
    </source>
</evidence>
<dbReference type="HOGENOM" id="CLU_3144025_0_0_1"/>
<reference evidence="2" key="1">
    <citation type="journal article" date="2013" name="Ind. Biotechnol.">
        <title>Comparative genomics analysis of Trichoderma reesei strains.</title>
        <authorList>
            <person name="Koike H."/>
            <person name="Aerts A."/>
            <person name="LaButti K."/>
            <person name="Grigoriev I.V."/>
            <person name="Baker S.E."/>
        </authorList>
    </citation>
    <scope>NUCLEOTIDE SEQUENCE [LARGE SCALE GENOMIC DNA]</scope>
    <source>
        <strain evidence="2">ATCC 56765 / BCRC 32924 / NRRL 11460 / Rut C-30</strain>
    </source>
</reference>
<organism evidence="1 2">
    <name type="scientific">Hypocrea jecorina (strain ATCC 56765 / BCRC 32924 / NRRL 11460 / Rut C-30)</name>
    <name type="common">Trichoderma reesei</name>
    <dbReference type="NCBI Taxonomy" id="1344414"/>
    <lineage>
        <taxon>Eukaryota</taxon>
        <taxon>Fungi</taxon>
        <taxon>Dikarya</taxon>
        <taxon>Ascomycota</taxon>
        <taxon>Pezizomycotina</taxon>
        <taxon>Sordariomycetes</taxon>
        <taxon>Hypocreomycetidae</taxon>
        <taxon>Hypocreales</taxon>
        <taxon>Hypocreaceae</taxon>
        <taxon>Trichoderma</taxon>
    </lineage>
</organism>
<dbReference type="KEGG" id="trr:M419DRAFT_8747"/>
<accession>A0A024SC61</accession>
<name>A0A024SC61_HYPJR</name>
<dbReference type="AlphaFoldDB" id="A0A024SC61"/>